<gene>
    <name evidence="1" type="ORF">EDC35_104343</name>
</gene>
<name>A0A4R3MYL9_9GAMM</name>
<dbReference type="Proteomes" id="UP000295717">
    <property type="component" value="Unassembled WGS sequence"/>
</dbReference>
<evidence type="ECO:0000313" key="2">
    <source>
        <dbReference type="Proteomes" id="UP000295717"/>
    </source>
</evidence>
<dbReference type="AlphaFoldDB" id="A0A4R3MYL9"/>
<keyword evidence="2" id="KW-1185">Reference proteome</keyword>
<organism evidence="1 2">
    <name type="scientific">Thiobaca trueperi</name>
    <dbReference type="NCBI Taxonomy" id="127458"/>
    <lineage>
        <taxon>Bacteria</taxon>
        <taxon>Pseudomonadati</taxon>
        <taxon>Pseudomonadota</taxon>
        <taxon>Gammaproteobacteria</taxon>
        <taxon>Chromatiales</taxon>
        <taxon>Chromatiaceae</taxon>
        <taxon>Thiobaca</taxon>
    </lineage>
</organism>
<protein>
    <submittedName>
        <fullName evidence="1">Uncharacterized protein</fullName>
    </submittedName>
</protein>
<accession>A0A4R3MYL9</accession>
<evidence type="ECO:0000313" key="1">
    <source>
        <dbReference type="EMBL" id="TCT21484.1"/>
    </source>
</evidence>
<dbReference type="EMBL" id="SMAO01000004">
    <property type="protein sequence ID" value="TCT21484.1"/>
    <property type="molecule type" value="Genomic_DNA"/>
</dbReference>
<dbReference type="RefSeq" id="WP_132977070.1">
    <property type="nucleotide sequence ID" value="NZ_SMAO01000004.1"/>
</dbReference>
<sequence>MYAEQLQTLIVNQDPQDRMRARRLHGVLTELTLRDENTLYANTRGLSQNNRQQGFQPGYLNRHSGECVLSCFGDGNPAPIHVLDGLPSAWVMARDADGHVTSTVPEIVSGFIRDGVFYTRDEAIKATAH</sequence>
<proteinExistence type="predicted"/>
<dbReference type="OrthoDB" id="5795260at2"/>
<reference evidence="1 2" key="1">
    <citation type="submission" date="2019-03" db="EMBL/GenBank/DDBJ databases">
        <title>Genomic Encyclopedia of Type Strains, Phase IV (KMG-IV): sequencing the most valuable type-strain genomes for metagenomic binning, comparative biology and taxonomic classification.</title>
        <authorList>
            <person name="Goeker M."/>
        </authorList>
    </citation>
    <scope>NUCLEOTIDE SEQUENCE [LARGE SCALE GENOMIC DNA]</scope>
    <source>
        <strain evidence="1 2">DSM 13587</strain>
    </source>
</reference>
<comment type="caution">
    <text evidence="1">The sequence shown here is derived from an EMBL/GenBank/DDBJ whole genome shotgun (WGS) entry which is preliminary data.</text>
</comment>